<dbReference type="InParanoid" id="H9G5N6"/>
<comment type="function">
    <text evidence="5">As part of the exocyst, may play a role in regulated exocytosis of insulin granules.</text>
</comment>
<dbReference type="AlphaFoldDB" id="H9G5N6"/>
<dbReference type="STRING" id="28377.ENSACAP00000001783"/>
<feature type="region of interest" description="Disordered" evidence="8">
    <location>
        <begin position="1"/>
        <end position="20"/>
    </location>
</feature>
<organism evidence="9 10">
    <name type="scientific">Anolis carolinensis</name>
    <name type="common">Green anole</name>
    <name type="synonym">American chameleon</name>
    <dbReference type="NCBI Taxonomy" id="28377"/>
    <lineage>
        <taxon>Eukaryota</taxon>
        <taxon>Metazoa</taxon>
        <taxon>Chordata</taxon>
        <taxon>Craniata</taxon>
        <taxon>Vertebrata</taxon>
        <taxon>Euteleostomi</taxon>
        <taxon>Lepidosauria</taxon>
        <taxon>Squamata</taxon>
        <taxon>Bifurcata</taxon>
        <taxon>Unidentata</taxon>
        <taxon>Episquamata</taxon>
        <taxon>Toxicofera</taxon>
        <taxon>Iguania</taxon>
        <taxon>Dactyloidae</taxon>
        <taxon>Anolis</taxon>
    </lineage>
</organism>
<dbReference type="Gene3D" id="1.10.357.50">
    <property type="match status" value="1"/>
</dbReference>
<proteinExistence type="inferred from homology"/>
<dbReference type="FunFam" id="1.10.357.70:FF:000001">
    <property type="entry name" value="Exocyst complex component 3"/>
    <property type="match status" value="1"/>
</dbReference>
<keyword evidence="3" id="KW-0268">Exocytosis</keyword>
<reference evidence="9" key="1">
    <citation type="submission" date="2009-12" db="EMBL/GenBank/DDBJ databases">
        <title>The Genome Sequence of Anolis carolinensis (Green Anole Lizard).</title>
        <authorList>
            <consortium name="The Genome Sequencing Platform"/>
            <person name="Di Palma F."/>
            <person name="Alfoldi J."/>
            <person name="Heiman D."/>
            <person name="Young S."/>
            <person name="Grabherr M."/>
            <person name="Johnson J."/>
            <person name="Lander E.S."/>
            <person name="Lindblad-Toh K."/>
        </authorList>
    </citation>
    <scope>NUCLEOTIDE SEQUENCE [LARGE SCALE GENOMIC DNA]</scope>
    <source>
        <strain evidence="9">JBL SC #1</strain>
    </source>
</reference>
<dbReference type="GO" id="GO:0030072">
    <property type="term" value="P:peptide hormone secretion"/>
    <property type="evidence" value="ECO:0007669"/>
    <property type="project" value="Ensembl"/>
</dbReference>
<evidence type="ECO:0000256" key="8">
    <source>
        <dbReference type="SAM" id="MobiDB-lite"/>
    </source>
</evidence>
<evidence type="ECO:0000256" key="4">
    <source>
        <dbReference type="ARBA" id="ARBA00023329"/>
    </source>
</evidence>
<evidence type="ECO:0000256" key="5">
    <source>
        <dbReference type="ARBA" id="ARBA00057986"/>
    </source>
</evidence>
<dbReference type="PANTHER" id="PTHR21292">
    <property type="entry name" value="EXOCYST COMPLEX COMPONENT SEC6-RELATED"/>
    <property type="match status" value="1"/>
</dbReference>
<keyword evidence="4" id="KW-0968">Cytoplasmic vesicle</keyword>
<reference evidence="9" key="2">
    <citation type="submission" date="2025-08" db="UniProtKB">
        <authorList>
            <consortium name="Ensembl"/>
        </authorList>
    </citation>
    <scope>IDENTIFICATION</scope>
</reference>
<evidence type="ECO:0000313" key="10">
    <source>
        <dbReference type="Proteomes" id="UP000001646"/>
    </source>
</evidence>
<reference evidence="9" key="3">
    <citation type="submission" date="2025-09" db="UniProtKB">
        <authorList>
            <consortium name="Ensembl"/>
        </authorList>
    </citation>
    <scope>IDENTIFICATION</scope>
</reference>
<evidence type="ECO:0000256" key="2">
    <source>
        <dbReference type="ARBA" id="ARBA00009447"/>
    </source>
</evidence>
<accession>H9G5N6</accession>
<evidence type="ECO:0000256" key="1">
    <source>
        <dbReference type="ARBA" id="ARBA00004398"/>
    </source>
</evidence>
<dbReference type="Gene3D" id="1.10.357.70">
    <property type="entry name" value="Exocyst complex component Sec6, C-terminal domain"/>
    <property type="match status" value="1"/>
</dbReference>
<dbReference type="GO" id="GO:0000149">
    <property type="term" value="F:SNARE binding"/>
    <property type="evidence" value="ECO:0000318"/>
    <property type="project" value="GO_Central"/>
</dbReference>
<sequence length="761" mass="86748">EVDGNKEKKDGQKNGEWPEAAKAEQLARGAALKWASGVFCRAGKLEGLAQYWVRETQRNSSIQSRIKSTLQSYLDGVSMGLEQLRSAITDLQRVQKELGSIQQDLASNAISFQNLQRIQEVMVEHAQLGSVVQRLPKLFSVPQLFSESLDLLRSDHLLEAHARLMELESLQSDILFQLRNRNLLSPEHLASVQSYFGGLLELNDALAQHLWHIVGHGTKLVSEDPALFVSALRIIEREEGIDAALLQRARPPDFLPPGRPKCWRQKFFQVIQDSIVAAHFKAVPGSIQDHHLTREYLASLQSSIRTELHIVKDLMVQCCPPHYNIFMTFATMYHQSLANHLHHLLTWDLDKQEIFALLHWTLHVYPSSEMMAHPDLLPEVDTSALGPLLPLDKIEYLEDTYLEKVQASISEWMQKTLALEFKEWFSKEEPESDYQGCFQTSLPNIIMKMLDENIQIASLISDTLREKMCNMTLGELETFLGSLYEDLVEFATEHQQEPKASKCYTQYLLSALNNCLALSASLSALYSGSSLEPPKVPPSLDLALEKVQKKACRLLLKEMLEELKPLFKQLPSHQWLSDESQLMSSICAVIEKHAKYFCRTREPTSTHLLSETEHLIRSQYLRALLQKRMVCQRMEERRQMASRMLQDASQFKELFCNLGLEEDKQTFKVIADLQELISLKDHSILILEVLGFVTKYPDVSDDHISMLLDLRGDISKEIHKNVLEVMAQNPQVLPENYEPIFSNILVPAPEPPFCLGKSKCA</sequence>
<dbReference type="InterPro" id="IPR010326">
    <property type="entry name" value="EXOC3/Sec6"/>
</dbReference>
<dbReference type="GO" id="GO:0030133">
    <property type="term" value="C:transport vesicle"/>
    <property type="evidence" value="ECO:0007669"/>
    <property type="project" value="UniProtKB-SubCell"/>
</dbReference>
<dbReference type="PANTHER" id="PTHR21292:SF12">
    <property type="entry name" value="EXOCYST COMPLEX COMPONENT 3-LIKE PROTEIN"/>
    <property type="match status" value="1"/>
</dbReference>
<gene>
    <name evidence="9" type="primary">EXOC3L1</name>
</gene>
<dbReference type="Proteomes" id="UP000001646">
    <property type="component" value="Unplaced"/>
</dbReference>
<evidence type="ECO:0000256" key="3">
    <source>
        <dbReference type="ARBA" id="ARBA00022483"/>
    </source>
</evidence>
<dbReference type="eggNOG" id="KOG2286">
    <property type="taxonomic scope" value="Eukaryota"/>
</dbReference>
<dbReference type="GeneTree" id="ENSGT01030000234613"/>
<dbReference type="Bgee" id="ENSACAG00000001844">
    <property type="expression patterns" value="Expressed in heart and 1 other cell type or tissue"/>
</dbReference>
<dbReference type="GO" id="GO:0030141">
    <property type="term" value="C:secretory granule"/>
    <property type="evidence" value="ECO:0007669"/>
    <property type="project" value="Ensembl"/>
</dbReference>
<evidence type="ECO:0000256" key="6">
    <source>
        <dbReference type="ARBA" id="ARBA00065845"/>
    </source>
</evidence>
<protein>
    <recommendedName>
        <fullName evidence="7">Exocyst complex component 3-like protein</fullName>
    </recommendedName>
</protein>
<dbReference type="FunFam" id="1.10.357.50:FF:000009">
    <property type="entry name" value="Exocyst complex component 3-like 1"/>
    <property type="match status" value="1"/>
</dbReference>
<dbReference type="GO" id="GO:0051601">
    <property type="term" value="P:exocyst localization"/>
    <property type="evidence" value="ECO:0000318"/>
    <property type="project" value="GO_Central"/>
</dbReference>
<keyword evidence="10" id="KW-1185">Reference proteome</keyword>
<dbReference type="Pfam" id="PF06046">
    <property type="entry name" value="Sec6"/>
    <property type="match status" value="1"/>
</dbReference>
<feature type="compositionally biased region" description="Basic and acidic residues" evidence="8">
    <location>
        <begin position="1"/>
        <end position="13"/>
    </location>
</feature>
<dbReference type="HOGENOM" id="CLU_016260_1_0_1"/>
<dbReference type="GO" id="GO:0006887">
    <property type="term" value="P:exocytosis"/>
    <property type="evidence" value="ECO:0000318"/>
    <property type="project" value="GO_Central"/>
</dbReference>
<evidence type="ECO:0000256" key="7">
    <source>
        <dbReference type="ARBA" id="ARBA00070834"/>
    </source>
</evidence>
<dbReference type="InterPro" id="IPR042532">
    <property type="entry name" value="EXOC3/Sec6_C"/>
</dbReference>
<comment type="subcellular location">
    <subcellularLocation>
        <location evidence="1">Cytoplasmic vesicle</location>
        <location evidence="1">Secretory vesicle</location>
    </subcellularLocation>
</comment>
<comment type="similarity">
    <text evidence="2">Belongs to the SEC6 family.</text>
</comment>
<comment type="subunit">
    <text evidence="6">Interacts with EXOC2, EXOC4 and EXOC5; may be part of the exocyst.</text>
</comment>
<dbReference type="Ensembl" id="ENSACAT00000001827.4">
    <property type="protein sequence ID" value="ENSACAP00000001783.4"/>
    <property type="gene ID" value="ENSACAG00000001844.4"/>
</dbReference>
<name>H9G5N6_ANOCA</name>
<evidence type="ECO:0000313" key="9">
    <source>
        <dbReference type="Ensembl" id="ENSACAP00000001783.4"/>
    </source>
</evidence>
<dbReference type="GO" id="GO:0000145">
    <property type="term" value="C:exocyst"/>
    <property type="evidence" value="ECO:0000318"/>
    <property type="project" value="GO_Central"/>
</dbReference>